<sequence>MKKIALIEDRYSRQRNFLEQNDINLDEYEEILENFINEKADNLLENIINDSFNLQEFDIVICHKSVENNTVILGNLKDYCKKHQKILVLFSGGISVNYYNNSELELLELNSKIFYSKNLVLFLEAVKADNEDIMMLCYGEKWQQNIVANVFEKTNKLINKIDDKVVYLKFANFVDIKKLDKIDYCFYNLEIENNRTSKSEIEKFRDSLLSYFKKNEPSKKSKNAIKIHHNNVIDIEFYADIEFDSTDDIDTYISKIIINELGSKEFDTIFIKDNLSSNYLELYGLRVAYHIRLSSELGDKRFAPIVIISDFDEATLNRFTHEANILFTEGIYLCKNTKEDIQNYQSLELKGVSNYDMFLSKIEVSPPRDTSGSHGIANKWSIYRWANFLGAKSEAIDKNKDEIENQLYFKYLKALHKHQDNKLKDIIKSTKEGKVLLIDDEWDKGWKDILSQTLTKEYLEFSAFEYDFKDKSNFNLIVQLNYKELKEQVAQSDVVILDLRLIEQDHENDNIENYSGVKILQKIHEINAGIQVIMLTATSKSTILEKLYEKKILGYVKKEHPEDKSIDTIENINKFVSLVDKGLERKYLKEVYIIQKRLLNILSDDIFEQYELQKELYEFYWLRLKNESKYIFDIMDSDTENKFAYAMLSIASSLESILSIFLKERQYDNIFWDKEEYGSKKLEDKLNKLLSKLGSCETYDFYLLIKRRNDYLHANENYEPVSSENITKWFYLLEKVINNIKLPPNYLPYVKKEGKHHNFHKNKDS</sequence>
<organism evidence="3 4">
    <name type="scientific">Sulfurimonas crateris</name>
    <dbReference type="NCBI Taxonomy" id="2574727"/>
    <lineage>
        <taxon>Bacteria</taxon>
        <taxon>Pseudomonadati</taxon>
        <taxon>Campylobacterota</taxon>
        <taxon>Epsilonproteobacteria</taxon>
        <taxon>Campylobacterales</taxon>
        <taxon>Sulfurimonadaceae</taxon>
        <taxon>Sulfurimonas</taxon>
    </lineage>
</organism>
<feature type="domain" description="Inactive Receiver" evidence="2">
    <location>
        <begin position="236"/>
        <end position="333"/>
    </location>
</feature>
<evidence type="ECO:0000313" key="4">
    <source>
        <dbReference type="Proteomes" id="UP000309561"/>
    </source>
</evidence>
<evidence type="ECO:0000313" key="3">
    <source>
        <dbReference type="EMBL" id="TKI69031.1"/>
    </source>
</evidence>
<dbReference type="Pfam" id="PF22563">
    <property type="entry name" value="iREC"/>
    <property type="match status" value="1"/>
</dbReference>
<dbReference type="SUPFAM" id="SSF52172">
    <property type="entry name" value="CheY-like"/>
    <property type="match status" value="1"/>
</dbReference>
<dbReference type="AlphaFoldDB" id="A0A4U2Z7Y2"/>
<dbReference type="OrthoDB" id="1419680at2"/>
<feature type="coiled-coil region" evidence="1">
    <location>
        <begin position="18"/>
        <end position="45"/>
    </location>
</feature>
<comment type="caution">
    <text evidence="3">The sequence shown here is derived from an EMBL/GenBank/DDBJ whole genome shotgun (WGS) entry which is preliminary data.</text>
</comment>
<keyword evidence="1" id="KW-0175">Coiled coil</keyword>
<evidence type="ECO:0000259" key="2">
    <source>
        <dbReference type="Pfam" id="PF22563"/>
    </source>
</evidence>
<protein>
    <submittedName>
        <fullName evidence="3">Response regulator</fullName>
    </submittedName>
</protein>
<keyword evidence="4" id="KW-1185">Reference proteome</keyword>
<gene>
    <name evidence="3" type="ORF">FCU45_08710</name>
</gene>
<name>A0A4U2Z7Y2_9BACT</name>
<dbReference type="RefSeq" id="WP_137014355.1">
    <property type="nucleotide sequence ID" value="NZ_SZPX01000006.1"/>
</dbReference>
<proteinExistence type="predicted"/>
<dbReference type="EMBL" id="SZPX01000006">
    <property type="protein sequence ID" value="TKI69031.1"/>
    <property type="molecule type" value="Genomic_DNA"/>
</dbReference>
<accession>A0A4U2Z7Y2</accession>
<dbReference type="InterPro" id="IPR011006">
    <property type="entry name" value="CheY-like_superfamily"/>
</dbReference>
<dbReference type="Gene3D" id="3.40.50.2300">
    <property type="match status" value="1"/>
</dbReference>
<dbReference type="Proteomes" id="UP000309561">
    <property type="component" value="Unassembled WGS sequence"/>
</dbReference>
<evidence type="ECO:0000256" key="1">
    <source>
        <dbReference type="SAM" id="Coils"/>
    </source>
</evidence>
<reference evidence="3 4" key="1">
    <citation type="submission" date="2019-04" db="EMBL/GenBank/DDBJ databases">
        <title>Sulfurimonas crateris sp. nov. a facultative anaerobic sulfur-oxidizing chemolithautotrophic bacterium isolated from a terrestrial mud vulcano.</title>
        <authorList>
            <person name="Ratnikova N.M."/>
            <person name="Slobodkin A.I."/>
            <person name="Merkel A.Y."/>
            <person name="Novikov A."/>
            <person name="Bonch-Osmolovskaya E.A."/>
            <person name="Slobodkina G.B."/>
        </authorList>
    </citation>
    <scope>NUCLEOTIDE SEQUENCE [LARGE SCALE GENOMIC DNA]</scope>
    <source>
        <strain evidence="3 4">SN118</strain>
    </source>
</reference>
<dbReference type="InterPro" id="IPR054592">
    <property type="entry name" value="iREC"/>
</dbReference>